<dbReference type="Pfam" id="PF20431">
    <property type="entry name" value="E_motif"/>
    <property type="match status" value="1"/>
</dbReference>
<feature type="repeat" description="PPR" evidence="2">
    <location>
        <begin position="460"/>
        <end position="494"/>
    </location>
</feature>
<dbReference type="InterPro" id="IPR011990">
    <property type="entry name" value="TPR-like_helical_dom_sf"/>
</dbReference>
<comment type="caution">
    <text evidence="4">The sequence shown here is derived from an EMBL/GenBank/DDBJ whole genome shotgun (WGS) entry which is preliminary data.</text>
</comment>
<dbReference type="PANTHER" id="PTHR47926:SF386">
    <property type="entry name" value="PENTATRICOPEPTIDE REPEAT-CONTAINING PROTEIN"/>
    <property type="match status" value="1"/>
</dbReference>
<keyword evidence="1" id="KW-0677">Repeat</keyword>
<dbReference type="GO" id="GO:0009451">
    <property type="term" value="P:RNA modification"/>
    <property type="evidence" value="ECO:0007669"/>
    <property type="project" value="InterPro"/>
</dbReference>
<evidence type="ECO:0000256" key="1">
    <source>
        <dbReference type="ARBA" id="ARBA00022737"/>
    </source>
</evidence>
<evidence type="ECO:0000256" key="2">
    <source>
        <dbReference type="PROSITE-ProRule" id="PRU00708"/>
    </source>
</evidence>
<proteinExistence type="predicted"/>
<dbReference type="PANTHER" id="PTHR47926">
    <property type="entry name" value="PENTATRICOPEPTIDE REPEAT-CONTAINING PROTEIN"/>
    <property type="match status" value="1"/>
</dbReference>
<dbReference type="Pfam" id="PF01535">
    <property type="entry name" value="PPR"/>
    <property type="match status" value="3"/>
</dbReference>
<dbReference type="FunFam" id="1.25.40.10:FF:000755">
    <property type="entry name" value="Pentatricopeptide repeat-containing protein"/>
    <property type="match status" value="1"/>
</dbReference>
<evidence type="ECO:0000313" key="5">
    <source>
        <dbReference type="Proteomes" id="UP000325081"/>
    </source>
</evidence>
<gene>
    <name evidence="4" type="ORF">STAS_12183</name>
</gene>
<dbReference type="GO" id="GO:0003723">
    <property type="term" value="F:RNA binding"/>
    <property type="evidence" value="ECO:0007669"/>
    <property type="project" value="InterPro"/>
</dbReference>
<dbReference type="Gene3D" id="1.25.40.10">
    <property type="entry name" value="Tetratricopeptide repeat domain"/>
    <property type="match status" value="2"/>
</dbReference>
<dbReference type="Pfam" id="PF13456">
    <property type="entry name" value="RVT_3"/>
    <property type="match status" value="1"/>
</dbReference>
<dbReference type="OrthoDB" id="1917168at2759"/>
<dbReference type="PROSITE" id="PS51375">
    <property type="entry name" value="PPR"/>
    <property type="match status" value="2"/>
</dbReference>
<feature type="domain" description="RNase H type-1" evidence="3">
    <location>
        <begin position="36"/>
        <end position="100"/>
    </location>
</feature>
<feature type="repeat" description="PPR" evidence="2">
    <location>
        <begin position="389"/>
        <end position="423"/>
    </location>
</feature>
<dbReference type="AlphaFoldDB" id="A0A5A7PTA9"/>
<dbReference type="GO" id="GO:0004523">
    <property type="term" value="F:RNA-DNA hybrid ribonuclease activity"/>
    <property type="evidence" value="ECO:0007669"/>
    <property type="project" value="InterPro"/>
</dbReference>
<accession>A0A5A7PTA9</accession>
<dbReference type="EMBL" id="BKCP01005039">
    <property type="protein sequence ID" value="GER35871.1"/>
    <property type="molecule type" value="Genomic_DNA"/>
</dbReference>
<dbReference type="InterPro" id="IPR002885">
    <property type="entry name" value="PPR_rpt"/>
</dbReference>
<dbReference type="InterPro" id="IPR046960">
    <property type="entry name" value="PPR_At4g14850-like_plant"/>
</dbReference>
<dbReference type="FunFam" id="1.25.40.10:FF:000525">
    <property type="entry name" value="Pentatricopeptide (PPR) repeat-containing protein-like"/>
    <property type="match status" value="1"/>
</dbReference>
<dbReference type="NCBIfam" id="TIGR00756">
    <property type="entry name" value="PPR"/>
    <property type="match status" value="3"/>
</dbReference>
<organism evidence="4 5">
    <name type="scientific">Striga asiatica</name>
    <name type="common">Asiatic witchweed</name>
    <name type="synonym">Buchnera asiatica</name>
    <dbReference type="NCBI Taxonomy" id="4170"/>
    <lineage>
        <taxon>Eukaryota</taxon>
        <taxon>Viridiplantae</taxon>
        <taxon>Streptophyta</taxon>
        <taxon>Embryophyta</taxon>
        <taxon>Tracheophyta</taxon>
        <taxon>Spermatophyta</taxon>
        <taxon>Magnoliopsida</taxon>
        <taxon>eudicotyledons</taxon>
        <taxon>Gunneridae</taxon>
        <taxon>Pentapetalae</taxon>
        <taxon>asterids</taxon>
        <taxon>lamiids</taxon>
        <taxon>Lamiales</taxon>
        <taxon>Orobanchaceae</taxon>
        <taxon>Buchnereae</taxon>
        <taxon>Striga</taxon>
    </lineage>
</organism>
<protein>
    <submittedName>
        <fullName evidence="4">Pentatricopeptide repeat-containing protein</fullName>
    </submittedName>
</protein>
<dbReference type="Pfam" id="PF13041">
    <property type="entry name" value="PPR_2"/>
    <property type="match status" value="1"/>
</dbReference>
<dbReference type="InterPro" id="IPR002156">
    <property type="entry name" value="RNaseH_domain"/>
</dbReference>
<name>A0A5A7PTA9_STRAF</name>
<evidence type="ECO:0000313" key="4">
    <source>
        <dbReference type="EMBL" id="GER35871.1"/>
    </source>
</evidence>
<dbReference type="Proteomes" id="UP000325081">
    <property type="component" value="Unassembled WGS sequence"/>
</dbReference>
<sequence>MYSCQYLANNSGLTWKRVCGKERWNILKTWTEVGICSESENADHLTGIIWGLKRAREQGWSNLVCLVDQQSIMQKLTSGAGFSSHLDSILRELNHFSSIFLDALKFHSISQFFRHCSQTNNLKPVQEFFAHVLRAGLFFISPNLQTQLVLAYTSCADNTTNRLATLTSFFKCLGPRSPLPFNSIISHFSQDGLDPSAALHAFSYMHRNCIHIDSYALCSSLKSVSCLKNLCFGEILHAHVEKSGWLASLFVGSALVDFYAKSLRMDDAAKVFDEMPETNTVCANALLSGYAESKMWARVFELVSRMPVMKLPADNFTLSAALRACTGLCSVNLGKQVHARIICSSTIDFRSDVFLQSLLIEMYGKCGFVDCAEKVFTLAGYEVKERKTDIVLWTSMLGVYGKSGHHSKVIQLFEKMLTQGIKPDEVSFLTVISGCGHTGQVDLGMEYFESMTRDYGLVVGPEHYSCVVDLLCRAGELERACGLIDEMSCNGSVMSRAVSMWGALLNACNEHGNISLGKVAAQRAFELEPNNIGVYVLLSNLYARNRMWAEIEDLRDCKSH</sequence>
<keyword evidence="5" id="KW-1185">Reference proteome</keyword>
<dbReference type="InterPro" id="IPR046848">
    <property type="entry name" value="E_motif"/>
</dbReference>
<reference evidence="5" key="1">
    <citation type="journal article" date="2019" name="Curr. Biol.">
        <title>Genome Sequence of Striga asiatica Provides Insight into the Evolution of Plant Parasitism.</title>
        <authorList>
            <person name="Yoshida S."/>
            <person name="Kim S."/>
            <person name="Wafula E.K."/>
            <person name="Tanskanen J."/>
            <person name="Kim Y.M."/>
            <person name="Honaas L."/>
            <person name="Yang Z."/>
            <person name="Spallek T."/>
            <person name="Conn C.E."/>
            <person name="Ichihashi Y."/>
            <person name="Cheong K."/>
            <person name="Cui S."/>
            <person name="Der J.P."/>
            <person name="Gundlach H."/>
            <person name="Jiao Y."/>
            <person name="Hori C."/>
            <person name="Ishida J.K."/>
            <person name="Kasahara H."/>
            <person name="Kiba T."/>
            <person name="Kim M.S."/>
            <person name="Koo N."/>
            <person name="Laohavisit A."/>
            <person name="Lee Y.H."/>
            <person name="Lumba S."/>
            <person name="McCourt P."/>
            <person name="Mortimer J.C."/>
            <person name="Mutuku J.M."/>
            <person name="Nomura T."/>
            <person name="Sasaki-Sekimoto Y."/>
            <person name="Seto Y."/>
            <person name="Wang Y."/>
            <person name="Wakatake T."/>
            <person name="Sakakibara H."/>
            <person name="Demura T."/>
            <person name="Yamaguchi S."/>
            <person name="Yoneyama K."/>
            <person name="Manabe R.I."/>
            <person name="Nelson D.C."/>
            <person name="Schulman A.H."/>
            <person name="Timko M.P."/>
            <person name="dePamphilis C.W."/>
            <person name="Choi D."/>
            <person name="Shirasu K."/>
        </authorList>
    </citation>
    <scope>NUCLEOTIDE SEQUENCE [LARGE SCALE GENOMIC DNA]</scope>
    <source>
        <strain evidence="5">cv. UVA1</strain>
    </source>
</reference>
<evidence type="ECO:0000259" key="3">
    <source>
        <dbReference type="Pfam" id="PF13456"/>
    </source>
</evidence>